<evidence type="ECO:0000313" key="1">
    <source>
        <dbReference type="EMBL" id="RNJ42346.1"/>
    </source>
</evidence>
<reference evidence="1 2" key="1">
    <citation type="journal article" date="2018" name="Mol. Plant Microbe Interact.">
        <title>Taxonomically Different Co-Microsymbionts of a Relict Legume, Oxytropis popoviana, Have Complementary Sets of Symbiotic Genes and Together Increase the Efficiency of Plant Nodulation.</title>
        <authorList>
            <person name="Safronova V."/>
            <person name="Belimov A."/>
            <person name="Sazanova A."/>
            <person name="Chirak E."/>
            <person name="Verkhozina A."/>
            <person name="Kuznetsova I."/>
            <person name="Andronov E."/>
            <person name="Puhalsky J."/>
            <person name="Tikhonovich I."/>
        </authorList>
    </citation>
    <scope>NUCLEOTIDE SEQUENCE [LARGE SCALE GENOMIC DNA]</scope>
    <source>
        <strain evidence="1 2">Opo-235</strain>
    </source>
</reference>
<organism evidence="1 2">
    <name type="scientific">Mesorhizobium japonicum</name>
    <dbReference type="NCBI Taxonomy" id="2066070"/>
    <lineage>
        <taxon>Bacteria</taxon>
        <taxon>Pseudomonadati</taxon>
        <taxon>Pseudomonadota</taxon>
        <taxon>Alphaproteobacteria</taxon>
        <taxon>Hyphomicrobiales</taxon>
        <taxon>Phyllobacteriaceae</taxon>
        <taxon>Mesorhizobium</taxon>
    </lineage>
</organism>
<evidence type="ECO:0000313" key="2">
    <source>
        <dbReference type="Proteomes" id="UP000275436"/>
    </source>
</evidence>
<dbReference type="Proteomes" id="UP000275436">
    <property type="component" value="Unassembled WGS sequence"/>
</dbReference>
<comment type="caution">
    <text evidence="1">The sequence shown here is derived from an EMBL/GenBank/DDBJ whole genome shotgun (WGS) entry which is preliminary data.</text>
</comment>
<gene>
    <name evidence="1" type="ORF">DNR46_28445</name>
</gene>
<proteinExistence type="predicted"/>
<sequence length="81" mass="9125">MSHEVEERRVKMLIEQYVRVRQTRHDVVSVRQAEATVLTVMKDCPVSRRELGDMIAASAVAHGLGVVFDAQPYPSHLSLSH</sequence>
<accession>A0A3M9X3U7</accession>
<dbReference type="AlphaFoldDB" id="A0A3M9X3U7"/>
<dbReference type="EMBL" id="QKOD01000011">
    <property type="protein sequence ID" value="RNJ42346.1"/>
    <property type="molecule type" value="Genomic_DNA"/>
</dbReference>
<name>A0A3M9X3U7_9HYPH</name>
<protein>
    <submittedName>
        <fullName evidence="1">Uncharacterized protein</fullName>
    </submittedName>
</protein>